<dbReference type="OrthoDB" id="6377390at2759"/>
<evidence type="ECO:0000313" key="14">
    <source>
        <dbReference type="EMBL" id="QQP41275.1"/>
    </source>
</evidence>
<dbReference type="FunFam" id="3.30.70.420:FF:000001">
    <property type="entry name" value="3-hydroxy-3-methylglutaryl coenzyme A reductase"/>
    <property type="match status" value="1"/>
</dbReference>
<evidence type="ECO:0000256" key="2">
    <source>
        <dbReference type="ARBA" id="ARBA00005084"/>
    </source>
</evidence>
<keyword evidence="10" id="KW-0560">Oxidoreductase</keyword>
<dbReference type="GO" id="GO:0005789">
    <property type="term" value="C:endoplasmic reticulum membrane"/>
    <property type="evidence" value="ECO:0007669"/>
    <property type="project" value="UniProtKB-SubCell"/>
</dbReference>
<dbReference type="PROSITE" id="PS00066">
    <property type="entry name" value="HMG_COA_REDUCTASE_1"/>
    <property type="match status" value="1"/>
</dbReference>
<dbReference type="EMBL" id="CP045899">
    <property type="protein sequence ID" value="QQP41275.1"/>
    <property type="molecule type" value="Genomic_DNA"/>
</dbReference>
<organism evidence="14 15">
    <name type="scientific">Caligus rogercresseyi</name>
    <name type="common">Sea louse</name>
    <dbReference type="NCBI Taxonomy" id="217165"/>
    <lineage>
        <taxon>Eukaryota</taxon>
        <taxon>Metazoa</taxon>
        <taxon>Ecdysozoa</taxon>
        <taxon>Arthropoda</taxon>
        <taxon>Crustacea</taxon>
        <taxon>Multicrustacea</taxon>
        <taxon>Hexanauplia</taxon>
        <taxon>Copepoda</taxon>
        <taxon>Siphonostomatoida</taxon>
        <taxon>Caligidae</taxon>
        <taxon>Caligus</taxon>
    </lineage>
</organism>
<dbReference type="PRINTS" id="PR00071">
    <property type="entry name" value="HMGCOARDTASE"/>
</dbReference>
<dbReference type="GO" id="GO:0016126">
    <property type="term" value="P:sterol biosynthetic process"/>
    <property type="evidence" value="ECO:0007669"/>
    <property type="project" value="TreeGrafter"/>
</dbReference>
<feature type="compositionally biased region" description="Acidic residues" evidence="13">
    <location>
        <begin position="1"/>
        <end position="10"/>
    </location>
</feature>
<evidence type="ECO:0000256" key="13">
    <source>
        <dbReference type="SAM" id="MobiDB-lite"/>
    </source>
</evidence>
<sequence length="401" mass="43820">MDILGEEEDEAGRLELDRASQTTDEGIGLPPKRNASELKKSSSKLLVVGDDSSSESAWSEVNIASCLSLLKETSHDASSCPLTDEEVVMLVEEGHIRIHALEKVLKDHLRGVVIRRKLISRREIHLQKAFEKLPYRHFDYQTVMGACCESVVGYMPVPVGVVGPLKLDGEYFHVPMATTEGCLVASTNRGCSALSRCDGVRSYVTDDGMSRGPVVRFANVAAARKTKEWLENPSHYQEIKESFDSTSRFARLNKLRVRLAGRLMYLRFVARTGDAMGMNMLSKATEFALNKLHLIFPDMQILSISGNICTDKKPAAVNWIEAVVESLLKTSTEALVDLNSAKNQTGSAMAGSIGGFNAHAANIVTAIFIATGQDAAQNIGSSNCMTLMEPWGSEGRTFTSL</sequence>
<feature type="region of interest" description="Disordered" evidence="13">
    <location>
        <begin position="1"/>
        <end position="42"/>
    </location>
</feature>
<dbReference type="SUPFAM" id="SSF55035">
    <property type="entry name" value="NAD-binding domain of HMG-CoA reductase"/>
    <property type="match status" value="1"/>
</dbReference>
<proteinExistence type="inferred from homology"/>
<dbReference type="Gene3D" id="1.10.3270.10">
    <property type="entry name" value="HMGR, N-terminal domain"/>
    <property type="match status" value="1"/>
</dbReference>
<dbReference type="GO" id="GO:0008299">
    <property type="term" value="P:isoprenoid biosynthetic process"/>
    <property type="evidence" value="ECO:0007669"/>
    <property type="project" value="UniProtKB-KW"/>
</dbReference>
<dbReference type="Gene3D" id="3.30.70.420">
    <property type="entry name" value="Hydroxymethylglutaryl-CoA reductase, class I/II, NAD/NADP-binding domain"/>
    <property type="match status" value="1"/>
</dbReference>
<evidence type="ECO:0000256" key="8">
    <source>
        <dbReference type="ARBA" id="ARBA00022857"/>
    </source>
</evidence>
<dbReference type="EC" id="1.1.1.34" evidence="4"/>
<keyword evidence="7" id="KW-0256">Endoplasmic reticulum</keyword>
<evidence type="ECO:0000256" key="9">
    <source>
        <dbReference type="ARBA" id="ARBA00022989"/>
    </source>
</evidence>
<dbReference type="Proteomes" id="UP000595437">
    <property type="component" value="Chromosome 10"/>
</dbReference>
<evidence type="ECO:0000256" key="6">
    <source>
        <dbReference type="ARBA" id="ARBA00022692"/>
    </source>
</evidence>
<keyword evidence="9" id="KW-1133">Transmembrane helix</keyword>
<dbReference type="PROSITE" id="PS50065">
    <property type="entry name" value="HMG_COA_REDUCTASE_4"/>
    <property type="match status" value="1"/>
</dbReference>
<dbReference type="InterPro" id="IPR009029">
    <property type="entry name" value="HMG_CoA_Rdtase_sub-bd_dom_sf"/>
</dbReference>
<evidence type="ECO:0000256" key="3">
    <source>
        <dbReference type="ARBA" id="ARBA00007661"/>
    </source>
</evidence>
<dbReference type="InterPro" id="IPR023282">
    <property type="entry name" value="HMG_CoA_Rdtase_N"/>
</dbReference>
<evidence type="ECO:0000256" key="1">
    <source>
        <dbReference type="ARBA" id="ARBA00004477"/>
    </source>
</evidence>
<evidence type="ECO:0000256" key="11">
    <source>
        <dbReference type="ARBA" id="ARBA00023136"/>
    </source>
</evidence>
<accession>A0A7T8K1C5</accession>
<dbReference type="PANTHER" id="PTHR10572">
    <property type="entry name" value="3-HYDROXY-3-METHYLGLUTARYL-COENZYME A REDUCTASE"/>
    <property type="match status" value="1"/>
</dbReference>
<gene>
    <name evidence="14" type="ORF">FKW44_015590</name>
</gene>
<comment type="pathway">
    <text evidence="2">Metabolic intermediate biosynthesis; (R)-mevalonate biosynthesis; (R)-mevalonate from acetyl-CoA: step 3/3.</text>
</comment>
<evidence type="ECO:0000256" key="12">
    <source>
        <dbReference type="ARBA" id="ARBA00023229"/>
    </source>
</evidence>
<keyword evidence="6" id="KW-0812">Transmembrane</keyword>
<reference evidence="15" key="1">
    <citation type="submission" date="2021-01" db="EMBL/GenBank/DDBJ databases">
        <title>Caligus Genome Assembly.</title>
        <authorList>
            <person name="Gallardo-Escarate C."/>
        </authorList>
    </citation>
    <scope>NUCLEOTIDE SEQUENCE [LARGE SCALE GENOMIC DNA]</scope>
</reference>
<evidence type="ECO:0000256" key="4">
    <source>
        <dbReference type="ARBA" id="ARBA00012999"/>
    </source>
</evidence>
<dbReference type="AlphaFoldDB" id="A0A7T8K1C5"/>
<dbReference type="InterPro" id="IPR023076">
    <property type="entry name" value="HMG_CoA_Rdtase_CS"/>
</dbReference>
<dbReference type="GO" id="GO:0005778">
    <property type="term" value="C:peroxisomal membrane"/>
    <property type="evidence" value="ECO:0007669"/>
    <property type="project" value="TreeGrafter"/>
</dbReference>
<dbReference type="SUPFAM" id="SSF56542">
    <property type="entry name" value="Substrate-binding domain of HMG-CoA reductase"/>
    <property type="match status" value="1"/>
</dbReference>
<keyword evidence="11" id="KW-0472">Membrane</keyword>
<dbReference type="Pfam" id="PF00368">
    <property type="entry name" value="HMG-CoA_red"/>
    <property type="match status" value="1"/>
</dbReference>
<keyword evidence="12" id="KW-0414">Isoprene biosynthesis</keyword>
<evidence type="ECO:0000256" key="7">
    <source>
        <dbReference type="ARBA" id="ARBA00022824"/>
    </source>
</evidence>
<dbReference type="InterPro" id="IPR023074">
    <property type="entry name" value="HMG_CoA_Rdtase_cat_sf"/>
</dbReference>
<dbReference type="InterPro" id="IPR009023">
    <property type="entry name" value="HMG_CoA_Rdtase_NAD(P)-bd_sf"/>
</dbReference>
<keyword evidence="15" id="KW-1185">Reference proteome</keyword>
<dbReference type="GO" id="GO:0015936">
    <property type="term" value="P:coenzyme A metabolic process"/>
    <property type="evidence" value="ECO:0007669"/>
    <property type="project" value="InterPro"/>
</dbReference>
<dbReference type="FunFam" id="1.10.3270.10:FF:000001">
    <property type="entry name" value="3-hydroxy-3-methylglutaryl coenzyme A reductase"/>
    <property type="match status" value="1"/>
</dbReference>
<comment type="similarity">
    <text evidence="3">Belongs to the HMG-CoA reductase family.</text>
</comment>
<evidence type="ECO:0000256" key="5">
    <source>
        <dbReference type="ARBA" id="ARBA00016920"/>
    </source>
</evidence>
<dbReference type="PANTHER" id="PTHR10572:SF24">
    <property type="entry name" value="3-HYDROXY-3-METHYLGLUTARYL-COENZYME A REDUCTASE"/>
    <property type="match status" value="1"/>
</dbReference>
<dbReference type="InterPro" id="IPR004554">
    <property type="entry name" value="HMG_CoA_Rdtase_eu_arc"/>
</dbReference>
<dbReference type="GO" id="GO:0004420">
    <property type="term" value="F:hydroxymethylglutaryl-CoA reductase (NADPH) activity"/>
    <property type="evidence" value="ECO:0007669"/>
    <property type="project" value="UniProtKB-EC"/>
</dbReference>
<evidence type="ECO:0000313" key="15">
    <source>
        <dbReference type="Proteomes" id="UP000595437"/>
    </source>
</evidence>
<comment type="subcellular location">
    <subcellularLocation>
        <location evidence="1">Endoplasmic reticulum membrane</location>
        <topology evidence="1">Multi-pass membrane protein</topology>
    </subcellularLocation>
</comment>
<dbReference type="Gene3D" id="3.90.770.10">
    <property type="entry name" value="3-hydroxy-3-methylglutaryl-coenzyme A Reductase, Chain A, domain 2"/>
    <property type="match status" value="1"/>
</dbReference>
<protein>
    <recommendedName>
        <fullName evidence="5">3-hydroxy-3-methylglutaryl-coenzyme A reductase</fullName>
        <ecNumber evidence="4">1.1.1.34</ecNumber>
    </recommendedName>
</protein>
<evidence type="ECO:0000256" key="10">
    <source>
        <dbReference type="ARBA" id="ARBA00023002"/>
    </source>
</evidence>
<keyword evidence="8" id="KW-0521">NADP</keyword>
<dbReference type="CDD" id="cd00643">
    <property type="entry name" value="HMG-CoA_reductase_classI"/>
    <property type="match status" value="1"/>
</dbReference>
<name>A0A7T8K1C5_CALRO</name>
<dbReference type="InterPro" id="IPR002202">
    <property type="entry name" value="HMG_CoA_Rdtase"/>
</dbReference>